<dbReference type="EMBL" id="CP091521">
    <property type="protein sequence ID" value="UOP04240.2"/>
    <property type="molecule type" value="Genomic_DNA"/>
</dbReference>
<keyword evidence="1" id="KW-0732">Signal</keyword>
<evidence type="ECO:0000313" key="3">
    <source>
        <dbReference type="Proteomes" id="UP000831534"/>
    </source>
</evidence>
<feature type="chain" id="PRO_5044836796" description="Porin" evidence="1">
    <location>
        <begin position="21"/>
        <end position="377"/>
    </location>
</feature>
<reference evidence="2" key="1">
    <citation type="journal article" date="2022" name="Res Sq">
        <title>Evolution of multicellular longitudinally dividing oral cavity symbionts (Neisseriaceae).</title>
        <authorList>
            <person name="Nyongesa S."/>
            <person name="Weber P."/>
            <person name="Bernet E."/>
            <person name="Pullido F."/>
            <person name="Nieckarz M."/>
            <person name="Delaby M."/>
            <person name="Nieves C."/>
            <person name="Viehboeck T."/>
            <person name="Krause N."/>
            <person name="Rivera-Millot A."/>
            <person name="Nakamura A."/>
            <person name="Vischer N."/>
            <person name="VanNieuwenhze M."/>
            <person name="Brun Y."/>
            <person name="Cava F."/>
            <person name="Bulgheresi S."/>
            <person name="Veyrier F."/>
        </authorList>
    </citation>
    <scope>NUCLEOTIDE SEQUENCE</scope>
    <source>
        <strain evidence="2">17694</strain>
    </source>
</reference>
<dbReference type="KEGG" id="ckh:LVJ77_07465"/>
<dbReference type="Proteomes" id="UP000831534">
    <property type="component" value="Chromosome"/>
</dbReference>
<evidence type="ECO:0000313" key="2">
    <source>
        <dbReference type="EMBL" id="UOP04240.2"/>
    </source>
</evidence>
<sequence length="377" mass="42590">MQPNKLLVLILSLFPISLYAQQQPAQLDISVENHHYFWKSQDGLKGKQHVMPINLTYQKGTFNVGLRRAYILSKNQSPEQYGRVAHWSDTSLSLAYTAFQDKNYPLRFNLSANIPNGKATLSGDEKNAIMDGHLVWQTRLGEGLNITPGINIAHSFSDKDTMGFGISRIFRGEFDPNGDVENDKINPGDDTIIALQYSRTGKRGQIQAGLSHQHSGITKRNKQSYYQKGNLWTSDISGQFALTPYQSIYGGYSYAYRKKDKYINNQTGGLEQEAFNSNGSSHALNLGYSLNFKQRHNIGAAADYLKIKSNGYDPINALYIPARTKTGIGINYQYQITPKSQIAVSAKRFWMKDGSTPYLDKQNYRGWNLFSSIKYQF</sequence>
<dbReference type="RefSeq" id="WP_156900850.1">
    <property type="nucleotide sequence ID" value="NZ_CP091521.1"/>
</dbReference>
<evidence type="ECO:0008006" key="4">
    <source>
        <dbReference type="Google" id="ProtNLM"/>
    </source>
</evidence>
<reference evidence="2" key="2">
    <citation type="submission" date="2024-09" db="EMBL/GenBank/DDBJ databases">
        <authorList>
            <person name="Veyrier F.J."/>
        </authorList>
    </citation>
    <scope>NUCLEOTIDE SEQUENCE</scope>
    <source>
        <strain evidence="2">17694</strain>
    </source>
</reference>
<evidence type="ECO:0000256" key="1">
    <source>
        <dbReference type="SAM" id="SignalP"/>
    </source>
</evidence>
<organism evidence="2 3">
    <name type="scientific">Conchiformibius kuhniae</name>
    <dbReference type="NCBI Taxonomy" id="211502"/>
    <lineage>
        <taxon>Bacteria</taxon>
        <taxon>Pseudomonadati</taxon>
        <taxon>Pseudomonadota</taxon>
        <taxon>Betaproteobacteria</taxon>
        <taxon>Neisseriales</taxon>
        <taxon>Neisseriaceae</taxon>
        <taxon>Conchiformibius</taxon>
    </lineage>
</organism>
<name>A0A8T9MQQ8_9NEIS</name>
<proteinExistence type="predicted"/>
<dbReference type="AlphaFoldDB" id="A0A8T9MQQ8"/>
<feature type="signal peptide" evidence="1">
    <location>
        <begin position="1"/>
        <end position="20"/>
    </location>
</feature>
<keyword evidence="3" id="KW-1185">Reference proteome</keyword>
<protein>
    <recommendedName>
        <fullName evidence="4">Porin</fullName>
    </recommendedName>
</protein>
<accession>A0A8T9MQQ8</accession>
<gene>
    <name evidence="2" type="ORF">LVJ77_07465</name>
</gene>